<dbReference type="Gene3D" id="3.30.530.20">
    <property type="match status" value="1"/>
</dbReference>
<dbReference type="RefSeq" id="WP_186560670.1">
    <property type="nucleotide sequence ID" value="NZ_JACNMF010000002.1"/>
</dbReference>
<dbReference type="InterPro" id="IPR023393">
    <property type="entry name" value="START-like_dom_sf"/>
</dbReference>
<protein>
    <submittedName>
        <fullName evidence="3">SRPBCC domain-containing protein</fullName>
    </submittedName>
</protein>
<evidence type="ECO:0000313" key="4">
    <source>
        <dbReference type="Proteomes" id="UP000656244"/>
    </source>
</evidence>
<comment type="similarity">
    <text evidence="1">Belongs to the AHA1 family.</text>
</comment>
<evidence type="ECO:0000259" key="2">
    <source>
        <dbReference type="Pfam" id="PF08327"/>
    </source>
</evidence>
<name>A0A923H8A1_9FLAO</name>
<proteinExistence type="inferred from homology"/>
<dbReference type="CDD" id="cd07814">
    <property type="entry name" value="SRPBCC_CalC_Aha1-like"/>
    <property type="match status" value="1"/>
</dbReference>
<evidence type="ECO:0000256" key="1">
    <source>
        <dbReference type="ARBA" id="ARBA00006817"/>
    </source>
</evidence>
<feature type="domain" description="Activator of Hsp90 ATPase homologue 1/2-like C-terminal" evidence="2">
    <location>
        <begin position="14"/>
        <end position="137"/>
    </location>
</feature>
<gene>
    <name evidence="3" type="ORF">H7U19_07135</name>
</gene>
<dbReference type="Pfam" id="PF08327">
    <property type="entry name" value="AHSA1"/>
    <property type="match status" value="1"/>
</dbReference>
<dbReference type="EMBL" id="JACNMF010000002">
    <property type="protein sequence ID" value="MBC3758170.1"/>
    <property type="molecule type" value="Genomic_DNA"/>
</dbReference>
<dbReference type="AlphaFoldDB" id="A0A923H8A1"/>
<sequence length="143" mass="16001">MKDVIKKEVLFNHAIEKVWDAISKAEEISTWFIRADFKAEKGYKYTFTAEPNEKGCTVISGEVKNANPYTLVYTWIVADTKVETTVKWDLETVEQGTKLTLEHSGISNYAGETAVAMFESFNGGWDNCINGLTSYLKAEVNAG</sequence>
<reference evidence="3" key="1">
    <citation type="submission" date="2020-08" db="EMBL/GenBank/DDBJ databases">
        <title>Hyunsoonleella sp. strain SJ7 genome sequencing and assembly.</title>
        <authorList>
            <person name="Kim I."/>
        </authorList>
    </citation>
    <scope>NUCLEOTIDE SEQUENCE</scope>
    <source>
        <strain evidence="3">SJ7</strain>
    </source>
</reference>
<dbReference type="SUPFAM" id="SSF55961">
    <property type="entry name" value="Bet v1-like"/>
    <property type="match status" value="1"/>
</dbReference>
<accession>A0A923H8A1</accession>
<evidence type="ECO:0000313" key="3">
    <source>
        <dbReference type="EMBL" id="MBC3758170.1"/>
    </source>
</evidence>
<organism evidence="3 4">
    <name type="scientific">Hyunsoonleella aquatilis</name>
    <dbReference type="NCBI Taxonomy" id="2762758"/>
    <lineage>
        <taxon>Bacteria</taxon>
        <taxon>Pseudomonadati</taxon>
        <taxon>Bacteroidota</taxon>
        <taxon>Flavobacteriia</taxon>
        <taxon>Flavobacteriales</taxon>
        <taxon>Flavobacteriaceae</taxon>
    </lineage>
</organism>
<comment type="caution">
    <text evidence="3">The sequence shown here is derived from an EMBL/GenBank/DDBJ whole genome shotgun (WGS) entry which is preliminary data.</text>
</comment>
<keyword evidence="4" id="KW-1185">Reference proteome</keyword>
<dbReference type="Proteomes" id="UP000656244">
    <property type="component" value="Unassembled WGS sequence"/>
</dbReference>
<dbReference type="InterPro" id="IPR013538">
    <property type="entry name" value="ASHA1/2-like_C"/>
</dbReference>